<evidence type="ECO:0000256" key="1">
    <source>
        <dbReference type="SAM" id="MobiDB-lite"/>
    </source>
</evidence>
<organism evidence="2 3">
    <name type="scientific">Colletotrichum sublineola</name>
    <name type="common">Sorghum anthracnose fungus</name>
    <dbReference type="NCBI Taxonomy" id="1173701"/>
    <lineage>
        <taxon>Eukaryota</taxon>
        <taxon>Fungi</taxon>
        <taxon>Dikarya</taxon>
        <taxon>Ascomycota</taxon>
        <taxon>Pezizomycotina</taxon>
        <taxon>Sordariomycetes</taxon>
        <taxon>Hypocreomycetidae</taxon>
        <taxon>Glomerellales</taxon>
        <taxon>Glomerellaceae</taxon>
        <taxon>Colletotrichum</taxon>
        <taxon>Colletotrichum graminicola species complex</taxon>
    </lineage>
</organism>
<feature type="region of interest" description="Disordered" evidence="1">
    <location>
        <begin position="416"/>
        <end position="443"/>
    </location>
</feature>
<protein>
    <submittedName>
        <fullName evidence="2">Uncharacterized protein</fullName>
    </submittedName>
</protein>
<feature type="region of interest" description="Disordered" evidence="1">
    <location>
        <begin position="184"/>
        <end position="211"/>
    </location>
</feature>
<reference evidence="3" key="1">
    <citation type="journal article" date="2014" name="Genome Announc.">
        <title>Draft genome sequence of Colletotrichum sublineola, a destructive pathogen of cultivated sorghum.</title>
        <authorList>
            <person name="Baroncelli R."/>
            <person name="Sanz-Martin J.M."/>
            <person name="Rech G.E."/>
            <person name="Sukno S.A."/>
            <person name="Thon M.R."/>
        </authorList>
    </citation>
    <scope>NUCLEOTIDE SEQUENCE [LARGE SCALE GENOMIC DNA]</scope>
    <source>
        <strain evidence="3">TX430BB</strain>
    </source>
</reference>
<evidence type="ECO:0000313" key="3">
    <source>
        <dbReference type="Proteomes" id="UP000027238"/>
    </source>
</evidence>
<proteinExistence type="predicted"/>
<dbReference type="eggNOG" id="ENOG502T69W">
    <property type="taxonomic scope" value="Eukaryota"/>
</dbReference>
<gene>
    <name evidence="2" type="ORF">CSUB01_05562</name>
</gene>
<comment type="caution">
    <text evidence="2">The sequence shown here is derived from an EMBL/GenBank/DDBJ whole genome shotgun (WGS) entry which is preliminary data.</text>
</comment>
<feature type="compositionally biased region" description="Basic and acidic residues" evidence="1">
    <location>
        <begin position="193"/>
        <end position="211"/>
    </location>
</feature>
<dbReference type="OMA" id="KMEIFIT"/>
<accession>A0A066X6S8</accession>
<evidence type="ECO:0000313" key="2">
    <source>
        <dbReference type="EMBL" id="KDN61685.1"/>
    </source>
</evidence>
<keyword evidence="3" id="KW-1185">Reference proteome</keyword>
<dbReference type="OrthoDB" id="4851657at2759"/>
<dbReference type="Proteomes" id="UP000027238">
    <property type="component" value="Unassembled WGS sequence"/>
</dbReference>
<sequence length="461" mass="50502">MDTTDSTPSPVIQELTAHLQSACPDLEDWEFNVCVAKADTTKKRCKKSLGASNSMEAKDLWHQFGLMIEYLETDVFLDQVARFFTVSHCSSHKKYANESFEKWEKGRVTTVSSLPVQLLTIHDKYDTKGAATMILHTALTAQTMGPTVETSIGRNKIEVSVHVTATADTISTAAITANNLGTTNNLGNDTVDTTERSSQESVQRHEPRKDHASVLLEMQKPPTPEEAEMGIVYVQEHELGNGLFKIGWVEDTTRDSIMRSDSCNALSARVIYETPSGPFLAASKTKNLCQIALRPQNLGITGRHQCGQEYENWLSAPVEMVLDIVKTMEAFVKLPAYESKDGQNWALSFAADEMIRTMGVFSLQRLKDAMDSIEQDSTYKATESLATQSSQETVTFVAETAVSQISLATENDLKGEATATTPVAKGSSKDSSPKMKSPGNSAKKVQGFFNKVGKLAGKAFS</sequence>
<dbReference type="EMBL" id="JMSE01001393">
    <property type="protein sequence ID" value="KDN61685.1"/>
    <property type="molecule type" value="Genomic_DNA"/>
</dbReference>
<dbReference type="AlphaFoldDB" id="A0A066X6S8"/>
<name>A0A066X6S8_COLSU</name>
<dbReference type="HOGENOM" id="CLU_593136_0_0_1"/>